<name>A0AAW2XU66_9LAMI</name>
<protein>
    <submittedName>
        <fullName evidence="2">Uncharacterized protein</fullName>
    </submittedName>
</protein>
<feature type="region of interest" description="Disordered" evidence="1">
    <location>
        <begin position="36"/>
        <end position="60"/>
    </location>
</feature>
<evidence type="ECO:0000256" key="1">
    <source>
        <dbReference type="SAM" id="MobiDB-lite"/>
    </source>
</evidence>
<proteinExistence type="predicted"/>
<organism evidence="2">
    <name type="scientific">Sesamum latifolium</name>
    <dbReference type="NCBI Taxonomy" id="2727402"/>
    <lineage>
        <taxon>Eukaryota</taxon>
        <taxon>Viridiplantae</taxon>
        <taxon>Streptophyta</taxon>
        <taxon>Embryophyta</taxon>
        <taxon>Tracheophyta</taxon>
        <taxon>Spermatophyta</taxon>
        <taxon>Magnoliopsida</taxon>
        <taxon>eudicotyledons</taxon>
        <taxon>Gunneridae</taxon>
        <taxon>Pentapetalae</taxon>
        <taxon>asterids</taxon>
        <taxon>lamiids</taxon>
        <taxon>Lamiales</taxon>
        <taxon>Pedaliaceae</taxon>
        <taxon>Sesamum</taxon>
    </lineage>
</organism>
<gene>
    <name evidence="2" type="ORF">Slati_0395600</name>
</gene>
<dbReference type="AlphaFoldDB" id="A0AAW2XU66"/>
<evidence type="ECO:0000313" key="2">
    <source>
        <dbReference type="EMBL" id="KAL0457684.1"/>
    </source>
</evidence>
<reference evidence="2" key="2">
    <citation type="journal article" date="2024" name="Plant">
        <title>Genomic evolution and insights into agronomic trait innovations of Sesamum species.</title>
        <authorList>
            <person name="Miao H."/>
            <person name="Wang L."/>
            <person name="Qu L."/>
            <person name="Liu H."/>
            <person name="Sun Y."/>
            <person name="Le M."/>
            <person name="Wang Q."/>
            <person name="Wei S."/>
            <person name="Zheng Y."/>
            <person name="Lin W."/>
            <person name="Duan Y."/>
            <person name="Cao H."/>
            <person name="Xiong S."/>
            <person name="Wang X."/>
            <person name="Wei L."/>
            <person name="Li C."/>
            <person name="Ma Q."/>
            <person name="Ju M."/>
            <person name="Zhao R."/>
            <person name="Li G."/>
            <person name="Mu C."/>
            <person name="Tian Q."/>
            <person name="Mei H."/>
            <person name="Zhang T."/>
            <person name="Gao T."/>
            <person name="Zhang H."/>
        </authorList>
    </citation>
    <scope>NUCLEOTIDE SEQUENCE</scope>
    <source>
        <strain evidence="2">KEN1</strain>
    </source>
</reference>
<accession>A0AAW2XU66</accession>
<comment type="caution">
    <text evidence="2">The sequence shown here is derived from an EMBL/GenBank/DDBJ whole genome shotgun (WGS) entry which is preliminary data.</text>
</comment>
<reference evidence="2" key="1">
    <citation type="submission" date="2020-06" db="EMBL/GenBank/DDBJ databases">
        <authorList>
            <person name="Li T."/>
            <person name="Hu X."/>
            <person name="Zhang T."/>
            <person name="Song X."/>
            <person name="Zhang H."/>
            <person name="Dai N."/>
            <person name="Sheng W."/>
            <person name="Hou X."/>
            <person name="Wei L."/>
        </authorList>
    </citation>
    <scope>NUCLEOTIDE SEQUENCE</scope>
    <source>
        <strain evidence="2">KEN1</strain>
        <tissue evidence="2">Leaf</tissue>
    </source>
</reference>
<sequence length="60" mass="6400">MELSSNLLGTIRQMIALAIREQLAFLILVRATAPSEVTAPEQADPALSLPRPNTVEGPST</sequence>
<dbReference type="EMBL" id="JACGWN010000002">
    <property type="protein sequence ID" value="KAL0457684.1"/>
    <property type="molecule type" value="Genomic_DNA"/>
</dbReference>